<reference evidence="2 3" key="1">
    <citation type="journal article" date="2013" name="Nature">
        <title>Anaerobic oxidation of methane coupled to nitrate reduction in a novel archaeal lineage.</title>
        <authorList>
            <person name="Haroon M.F."/>
            <person name="Hu S."/>
            <person name="Shi Y."/>
            <person name="Imelfort M."/>
            <person name="Keller J."/>
            <person name="Hugenholtz P."/>
            <person name="Yuan Z."/>
            <person name="Tyson G.W."/>
        </authorList>
    </citation>
    <scope>NUCLEOTIDE SEQUENCE [LARGE SCALE GENOMIC DNA]</scope>
    <source>
        <strain evidence="2 3">ANME-2d</strain>
    </source>
</reference>
<feature type="transmembrane region" description="Helical" evidence="1">
    <location>
        <begin position="67"/>
        <end position="89"/>
    </location>
</feature>
<feature type="transmembrane region" description="Helical" evidence="1">
    <location>
        <begin position="231"/>
        <end position="255"/>
    </location>
</feature>
<dbReference type="AlphaFoldDB" id="A0A062V097"/>
<protein>
    <submittedName>
        <fullName evidence="2">Uncharacterized protein</fullName>
    </submittedName>
</protein>
<evidence type="ECO:0000313" key="2">
    <source>
        <dbReference type="EMBL" id="KCZ72566.1"/>
    </source>
</evidence>
<comment type="caution">
    <text evidence="2">The sequence shown here is derived from an EMBL/GenBank/DDBJ whole genome shotgun (WGS) entry which is preliminary data.</text>
</comment>
<accession>A0A062V097</accession>
<dbReference type="OrthoDB" id="386992at2157"/>
<feature type="transmembrane region" description="Helical" evidence="1">
    <location>
        <begin position="20"/>
        <end position="36"/>
    </location>
</feature>
<keyword evidence="1" id="KW-0812">Transmembrane</keyword>
<dbReference type="Proteomes" id="UP000027153">
    <property type="component" value="Unassembled WGS sequence"/>
</dbReference>
<feature type="transmembrane region" description="Helical" evidence="1">
    <location>
        <begin position="143"/>
        <end position="168"/>
    </location>
</feature>
<sequence>MLEIQKINLKNIIKNSFKFLVFEWKLFALVLAFYLFRHLTFGQNHYTSNDRTQLTYEILANGISQNIIYLFFWVSIIPLIIFAVNEFLTKRQRISFKRDMIIGYFVPLFIYQLIFSILDFLISFVLTFFMFNSTLMPELVIKIFLTFLSLFNIILQFILFLTPVIIVLENKTFFDGTKKSVEIIRNKLKECVTFYLILVIVISFLFSIPNNINFLYILITGTDIVIPGYNYLQLILTSGWFIFYIAAIVGFYLIISEDRKFGYKKQ</sequence>
<feature type="transmembrane region" description="Helical" evidence="1">
    <location>
        <begin position="101"/>
        <end position="131"/>
    </location>
</feature>
<proteinExistence type="predicted"/>
<dbReference type="EMBL" id="JMIY01000002">
    <property type="protein sequence ID" value="KCZ72566.1"/>
    <property type="molecule type" value="Genomic_DNA"/>
</dbReference>
<keyword evidence="3" id="KW-1185">Reference proteome</keyword>
<evidence type="ECO:0000256" key="1">
    <source>
        <dbReference type="SAM" id="Phobius"/>
    </source>
</evidence>
<evidence type="ECO:0000313" key="3">
    <source>
        <dbReference type="Proteomes" id="UP000027153"/>
    </source>
</evidence>
<keyword evidence="1" id="KW-0472">Membrane</keyword>
<dbReference type="RefSeq" id="WP_048089459.1">
    <property type="nucleotide sequence ID" value="NZ_JMIY01000002.1"/>
</dbReference>
<name>A0A062V097_9EURY</name>
<gene>
    <name evidence="2" type="ORF">ANME2D_00995</name>
</gene>
<feature type="transmembrane region" description="Helical" evidence="1">
    <location>
        <begin position="194"/>
        <end position="219"/>
    </location>
</feature>
<keyword evidence="1" id="KW-1133">Transmembrane helix</keyword>
<organism evidence="2 3">
    <name type="scientific">Candidatus Methanoperedens nitratireducens</name>
    <dbReference type="NCBI Taxonomy" id="1392998"/>
    <lineage>
        <taxon>Archaea</taxon>
        <taxon>Methanobacteriati</taxon>
        <taxon>Methanobacteriota</taxon>
        <taxon>Stenosarchaea group</taxon>
        <taxon>Methanomicrobia</taxon>
        <taxon>Methanosarcinales</taxon>
        <taxon>ANME-2 cluster</taxon>
        <taxon>Candidatus Methanoperedentaceae</taxon>
        <taxon>Candidatus Methanoperedens</taxon>
    </lineage>
</organism>